<name>A0ABV8XNT9_9DEIO</name>
<keyword evidence="2" id="KW-1185">Reference proteome</keyword>
<protein>
    <submittedName>
        <fullName evidence="1">Uncharacterized protein</fullName>
    </submittedName>
</protein>
<proteinExistence type="predicted"/>
<dbReference type="RefSeq" id="WP_380038852.1">
    <property type="nucleotide sequence ID" value="NZ_JBHSEH010000009.1"/>
</dbReference>
<organism evidence="1 2">
    <name type="scientific">Deinococcus navajonensis</name>
    <dbReference type="NCBI Taxonomy" id="309884"/>
    <lineage>
        <taxon>Bacteria</taxon>
        <taxon>Thermotogati</taxon>
        <taxon>Deinococcota</taxon>
        <taxon>Deinococci</taxon>
        <taxon>Deinococcales</taxon>
        <taxon>Deinococcaceae</taxon>
        <taxon>Deinococcus</taxon>
    </lineage>
</organism>
<accession>A0ABV8XNT9</accession>
<evidence type="ECO:0000313" key="1">
    <source>
        <dbReference type="EMBL" id="MFC4426413.1"/>
    </source>
</evidence>
<comment type="caution">
    <text evidence="1">The sequence shown here is derived from an EMBL/GenBank/DDBJ whole genome shotgun (WGS) entry which is preliminary data.</text>
</comment>
<dbReference type="EMBL" id="JBHSEH010000009">
    <property type="protein sequence ID" value="MFC4426413.1"/>
    <property type="molecule type" value="Genomic_DNA"/>
</dbReference>
<evidence type="ECO:0000313" key="2">
    <source>
        <dbReference type="Proteomes" id="UP001595998"/>
    </source>
</evidence>
<sequence>MRTEFDPTFNGGHDKLRRYHQEARDQAALREVAGGSDRPAHGWWGAAVGRVRQLFHLPALPAARQ</sequence>
<dbReference type="Proteomes" id="UP001595998">
    <property type="component" value="Unassembled WGS sequence"/>
</dbReference>
<gene>
    <name evidence="1" type="ORF">ACFOZ9_09330</name>
</gene>
<reference evidence="2" key="1">
    <citation type="journal article" date="2019" name="Int. J. Syst. Evol. Microbiol.">
        <title>The Global Catalogue of Microorganisms (GCM) 10K type strain sequencing project: providing services to taxonomists for standard genome sequencing and annotation.</title>
        <authorList>
            <consortium name="The Broad Institute Genomics Platform"/>
            <consortium name="The Broad Institute Genome Sequencing Center for Infectious Disease"/>
            <person name="Wu L."/>
            <person name="Ma J."/>
        </authorList>
    </citation>
    <scope>NUCLEOTIDE SEQUENCE [LARGE SCALE GENOMIC DNA]</scope>
    <source>
        <strain evidence="2">CCUG 56029</strain>
    </source>
</reference>